<evidence type="ECO:0000256" key="1">
    <source>
        <dbReference type="SAM" id="MobiDB-lite"/>
    </source>
</evidence>
<dbReference type="Proteomes" id="UP000236161">
    <property type="component" value="Unassembled WGS sequence"/>
</dbReference>
<accession>A0A2I0B5H0</accession>
<protein>
    <submittedName>
        <fullName evidence="2">Uncharacterized protein</fullName>
    </submittedName>
</protein>
<gene>
    <name evidence="2" type="ORF">AXF42_Ash007843</name>
</gene>
<sequence length="109" mass="12363">MGSLMAGWDIPFWHPNKATTERNKSLTQEEIKAFRRLHESSEHEANGAKPPSRPTLRRKSEADQEVEEGDGNGAWWTKSEWAFLNEAPQEAAGRSQSYASQFHVASKKH</sequence>
<feature type="region of interest" description="Disordered" evidence="1">
    <location>
        <begin position="1"/>
        <end position="25"/>
    </location>
</feature>
<dbReference type="EMBL" id="KZ451911">
    <property type="protein sequence ID" value="PKA63047.1"/>
    <property type="molecule type" value="Genomic_DNA"/>
</dbReference>
<feature type="compositionally biased region" description="Basic and acidic residues" evidence="1">
    <location>
        <begin position="37"/>
        <end position="46"/>
    </location>
</feature>
<dbReference type="STRING" id="1088818.A0A2I0B5H0"/>
<dbReference type="AlphaFoldDB" id="A0A2I0B5H0"/>
<dbReference type="PANTHER" id="PTHR33872:SF2">
    <property type="entry name" value="DNA POLYMERASE EPSILON CATALYTIC SUBUNIT A"/>
    <property type="match status" value="1"/>
</dbReference>
<feature type="region of interest" description="Disordered" evidence="1">
    <location>
        <begin position="87"/>
        <end position="109"/>
    </location>
</feature>
<proteinExistence type="predicted"/>
<dbReference type="OrthoDB" id="1858881at2759"/>
<keyword evidence="3" id="KW-1185">Reference proteome</keyword>
<feature type="region of interest" description="Disordered" evidence="1">
    <location>
        <begin position="37"/>
        <end position="74"/>
    </location>
</feature>
<evidence type="ECO:0000313" key="3">
    <source>
        <dbReference type="Proteomes" id="UP000236161"/>
    </source>
</evidence>
<name>A0A2I0B5H0_9ASPA</name>
<evidence type="ECO:0000313" key="2">
    <source>
        <dbReference type="EMBL" id="PKA63047.1"/>
    </source>
</evidence>
<dbReference type="PANTHER" id="PTHR33872">
    <property type="entry name" value="DNA POLYMERASE EPSILON CATALYTIC SUBUNIT A"/>
    <property type="match status" value="1"/>
</dbReference>
<reference evidence="2 3" key="1">
    <citation type="journal article" date="2017" name="Nature">
        <title>The Apostasia genome and the evolution of orchids.</title>
        <authorList>
            <person name="Zhang G.Q."/>
            <person name="Liu K.W."/>
            <person name="Li Z."/>
            <person name="Lohaus R."/>
            <person name="Hsiao Y.Y."/>
            <person name="Niu S.C."/>
            <person name="Wang J.Y."/>
            <person name="Lin Y.C."/>
            <person name="Xu Q."/>
            <person name="Chen L.J."/>
            <person name="Yoshida K."/>
            <person name="Fujiwara S."/>
            <person name="Wang Z.W."/>
            <person name="Zhang Y.Q."/>
            <person name="Mitsuda N."/>
            <person name="Wang M."/>
            <person name="Liu G.H."/>
            <person name="Pecoraro L."/>
            <person name="Huang H.X."/>
            <person name="Xiao X.J."/>
            <person name="Lin M."/>
            <person name="Wu X.Y."/>
            <person name="Wu W.L."/>
            <person name="Chen Y.Y."/>
            <person name="Chang S.B."/>
            <person name="Sakamoto S."/>
            <person name="Ohme-Takagi M."/>
            <person name="Yagi M."/>
            <person name="Zeng S.J."/>
            <person name="Shen C.Y."/>
            <person name="Yeh C.M."/>
            <person name="Luo Y.B."/>
            <person name="Tsai W.C."/>
            <person name="Van de Peer Y."/>
            <person name="Liu Z.J."/>
        </authorList>
    </citation>
    <scope>NUCLEOTIDE SEQUENCE [LARGE SCALE GENOMIC DNA]</scope>
    <source>
        <strain evidence="3">cv. Shenzhen</strain>
        <tissue evidence="2">Stem</tissue>
    </source>
</reference>
<organism evidence="2 3">
    <name type="scientific">Apostasia shenzhenica</name>
    <dbReference type="NCBI Taxonomy" id="1088818"/>
    <lineage>
        <taxon>Eukaryota</taxon>
        <taxon>Viridiplantae</taxon>
        <taxon>Streptophyta</taxon>
        <taxon>Embryophyta</taxon>
        <taxon>Tracheophyta</taxon>
        <taxon>Spermatophyta</taxon>
        <taxon>Magnoliopsida</taxon>
        <taxon>Liliopsida</taxon>
        <taxon>Asparagales</taxon>
        <taxon>Orchidaceae</taxon>
        <taxon>Apostasioideae</taxon>
        <taxon>Apostasia</taxon>
    </lineage>
</organism>